<feature type="region of interest" description="Disordered" evidence="1">
    <location>
        <begin position="484"/>
        <end position="577"/>
    </location>
</feature>
<name>A0A550CR30_9AGAR</name>
<proteinExistence type="predicted"/>
<accession>A0A550CR30</accession>
<dbReference type="Proteomes" id="UP000320762">
    <property type="component" value="Unassembled WGS sequence"/>
</dbReference>
<evidence type="ECO:0000313" key="3">
    <source>
        <dbReference type="Proteomes" id="UP000320762"/>
    </source>
</evidence>
<dbReference type="EMBL" id="VDMD01000003">
    <property type="protein sequence ID" value="TRM67238.1"/>
    <property type="molecule type" value="Genomic_DNA"/>
</dbReference>
<sequence>MLSGTVQNRLQGSLLPLKRGFWPIRNASDEPTQAQMGQTELAVLEKRRRPLWKDGLRRELTPWSGASGCSAPNGEVAGLKRRCQYDEHSSSYALSDALGYWPSKQIHSQRTIAFYAPGESPSPEGVISGVETVKVDVQGVQGARFEARGLHTAQNVRAPYRDTSLLQEASVNRNTSDPRTTHLTAPREPLQSPQLMHQPEDALHETQKAMLVVDSALEVTAGMAVSAFGVSALAQDENGAARSVVSEEEKNKDVPCSLSEMNAALESGTAPAARQDLARRRDNQSTSEAHCADLDSLASQHAAGITGRTSGARASASLSVLGLNAPKVVSGAEDHRRAAERSAVSKEKGRDVVPDAPRATFRSSVRVQGGAPGGFQRLSTAECASQARPRSPASPLGVDAPASGSRAPNGEEPVPNAVRRSPPSSSNSVPLDASSASRGASVVAGRVRGKTKVLRGFLVREKRRAVKQQAAAVAAPVAPQLEQKAPGDLLSNSRLRASKPDVESRETCQMGEIFSLTREHDEESEPRGVEVSGESRWRTADSPRIEECRRESKAERPRSPSASSDASEDESDDPLWGKEAVRRRESLNSRILPDLRAHRMSWLLETELQDCGCSSDFVGGLTCWYHLLAEVDGLRAATSLEKVVSEVEAKKKDILGFLGCDCYEAIQDQALSWRAQLEAGTLCEDPYLHSSESNTWLEEHYAQYNLCHETRKTIIRRHDNAVLVDEADECRKWTEEEVESWPILLWVSDGVPLREAPGMPNVKRVGLPSVNSVLVADAPGADTRELAPSRYRDNVVLAEDAADRIRAALVMRKAPVVSQHPLRRLLEQEVPINSPRKPFLWSSLLEEMGVLGAVGRPEALLQKLEEDQDWVTDVVGLQSYEQMREKVASLVQDVEQESQDGVLNDRAPVAKARKSVRFLEGDVMPSTRKNEADPLRPLT</sequence>
<keyword evidence="3" id="KW-1185">Reference proteome</keyword>
<feature type="compositionally biased region" description="Low complexity" evidence="1">
    <location>
        <begin position="413"/>
        <end position="444"/>
    </location>
</feature>
<comment type="caution">
    <text evidence="2">The sequence shown here is derived from an EMBL/GenBank/DDBJ whole genome shotgun (WGS) entry which is preliminary data.</text>
</comment>
<feature type="compositionally biased region" description="Basic and acidic residues" evidence="1">
    <location>
        <begin position="517"/>
        <end position="558"/>
    </location>
</feature>
<feature type="compositionally biased region" description="Basic and acidic residues" evidence="1">
    <location>
        <begin position="332"/>
        <end position="353"/>
    </location>
</feature>
<reference evidence="2 3" key="1">
    <citation type="journal article" date="2019" name="New Phytol.">
        <title>Comparative genomics reveals unique wood-decay strategies and fruiting body development in the Schizophyllaceae.</title>
        <authorList>
            <person name="Almasi E."/>
            <person name="Sahu N."/>
            <person name="Krizsan K."/>
            <person name="Balint B."/>
            <person name="Kovacs G.M."/>
            <person name="Kiss B."/>
            <person name="Cseklye J."/>
            <person name="Drula E."/>
            <person name="Henrissat B."/>
            <person name="Nagy I."/>
            <person name="Chovatia M."/>
            <person name="Adam C."/>
            <person name="LaButti K."/>
            <person name="Lipzen A."/>
            <person name="Riley R."/>
            <person name="Grigoriev I.V."/>
            <person name="Nagy L.G."/>
        </authorList>
    </citation>
    <scope>NUCLEOTIDE SEQUENCE [LARGE SCALE GENOMIC DNA]</scope>
    <source>
        <strain evidence="2 3">NL-1724</strain>
    </source>
</reference>
<feature type="region of interest" description="Disordered" evidence="1">
    <location>
        <begin position="329"/>
        <end position="444"/>
    </location>
</feature>
<organism evidence="2 3">
    <name type="scientific">Schizophyllum amplum</name>
    <dbReference type="NCBI Taxonomy" id="97359"/>
    <lineage>
        <taxon>Eukaryota</taxon>
        <taxon>Fungi</taxon>
        <taxon>Dikarya</taxon>
        <taxon>Basidiomycota</taxon>
        <taxon>Agaricomycotina</taxon>
        <taxon>Agaricomycetes</taxon>
        <taxon>Agaricomycetidae</taxon>
        <taxon>Agaricales</taxon>
        <taxon>Schizophyllaceae</taxon>
        <taxon>Schizophyllum</taxon>
    </lineage>
</organism>
<protein>
    <submittedName>
        <fullName evidence="2">Uncharacterized protein</fullName>
    </submittedName>
</protein>
<evidence type="ECO:0000313" key="2">
    <source>
        <dbReference type="EMBL" id="TRM67238.1"/>
    </source>
</evidence>
<evidence type="ECO:0000256" key="1">
    <source>
        <dbReference type="SAM" id="MobiDB-lite"/>
    </source>
</evidence>
<gene>
    <name evidence="2" type="ORF">BD626DRAFT_535172</name>
</gene>
<dbReference type="AlphaFoldDB" id="A0A550CR30"/>